<feature type="region of interest" description="Disordered" evidence="1">
    <location>
        <begin position="111"/>
        <end position="140"/>
    </location>
</feature>
<dbReference type="OrthoDB" id="1658288at2759"/>
<feature type="non-terminal residue" evidence="5">
    <location>
        <position position="839"/>
    </location>
</feature>
<dbReference type="PANTHER" id="PTHR46082:SF6">
    <property type="entry name" value="AAA+ ATPASE DOMAIN-CONTAINING PROTEIN-RELATED"/>
    <property type="match status" value="1"/>
</dbReference>
<dbReference type="InterPro" id="IPR027417">
    <property type="entry name" value="P-loop_NTPase"/>
</dbReference>
<dbReference type="InterPro" id="IPR029498">
    <property type="entry name" value="HeLo_dom"/>
</dbReference>
<dbReference type="InParanoid" id="A0A3N4L688"/>
<reference evidence="5 6" key="1">
    <citation type="journal article" date="2018" name="Nat. Ecol. Evol.">
        <title>Pezizomycetes genomes reveal the molecular basis of ectomycorrhizal truffle lifestyle.</title>
        <authorList>
            <person name="Murat C."/>
            <person name="Payen T."/>
            <person name="Noel B."/>
            <person name="Kuo A."/>
            <person name="Morin E."/>
            <person name="Chen J."/>
            <person name="Kohler A."/>
            <person name="Krizsan K."/>
            <person name="Balestrini R."/>
            <person name="Da Silva C."/>
            <person name="Montanini B."/>
            <person name="Hainaut M."/>
            <person name="Levati E."/>
            <person name="Barry K.W."/>
            <person name="Belfiori B."/>
            <person name="Cichocki N."/>
            <person name="Clum A."/>
            <person name="Dockter R.B."/>
            <person name="Fauchery L."/>
            <person name="Guy J."/>
            <person name="Iotti M."/>
            <person name="Le Tacon F."/>
            <person name="Lindquist E.A."/>
            <person name="Lipzen A."/>
            <person name="Malagnac F."/>
            <person name="Mello A."/>
            <person name="Molinier V."/>
            <person name="Miyauchi S."/>
            <person name="Poulain J."/>
            <person name="Riccioni C."/>
            <person name="Rubini A."/>
            <person name="Sitrit Y."/>
            <person name="Splivallo R."/>
            <person name="Traeger S."/>
            <person name="Wang M."/>
            <person name="Zifcakova L."/>
            <person name="Wipf D."/>
            <person name="Zambonelli A."/>
            <person name="Paolocci F."/>
            <person name="Nowrousian M."/>
            <person name="Ottonello S."/>
            <person name="Baldrian P."/>
            <person name="Spatafora J.W."/>
            <person name="Henrissat B."/>
            <person name="Nagy L.G."/>
            <person name="Aury J.M."/>
            <person name="Wincker P."/>
            <person name="Grigoriev I.V."/>
            <person name="Bonfante P."/>
            <person name="Martin F.M."/>
        </authorList>
    </citation>
    <scope>NUCLEOTIDE SEQUENCE [LARGE SCALE GENOMIC DNA]</scope>
    <source>
        <strain evidence="5 6">ATCC MYA-4762</strain>
    </source>
</reference>
<accession>A0A3N4L688</accession>
<dbReference type="InterPro" id="IPR056681">
    <property type="entry name" value="DUF7779"/>
</dbReference>
<evidence type="ECO:0000259" key="3">
    <source>
        <dbReference type="Pfam" id="PF14479"/>
    </source>
</evidence>
<feature type="domain" description="DUF7779" evidence="4">
    <location>
        <begin position="524"/>
        <end position="601"/>
    </location>
</feature>
<evidence type="ECO:0000313" key="6">
    <source>
        <dbReference type="Proteomes" id="UP000267821"/>
    </source>
</evidence>
<sequence>MDPASLTIGVVGLAAQLAKAATDYYKIFDDMSDVGTTYDSILHKLRTEGLRLKGWEEAWGLGNDNNQRRLDPKDYRYRYATATLARIVAAFASVEKLQAEYGIAVKGKSLEAEEPKSRRPSRLSIPLPFRSRSRSRSKSPLIPTIQETDLHLLENPRVLGNQQLLPELSKEISSMTDAMGRLQQSLSMYRKLRWVVADKAKLDDLLRILTSLNDGLFHVLPTPARLQVSTLKLLFDIPFLLNIRKSSQFVGREYLIESLKQNVEEGKYTQNTIVLYGTGGMGKTQLALEYIYQYHKVYSSVFWINAATDQTTILGFTQIMQRLIQYHAEVSEDYSHIGRLLGMAGKLDSNGCFVITQASEAQYVVDAVKRWFALPENTNWLLVFDNLDDPDLVDIEEYIPACNHGTVIITSRRRDLQQGRKGFEVQQMKPIEAIQLLLKACAMPKFEDLIPSEQTTSSTIAEELGYLPLALDQAGAYIHMAQYSLGQYLEDYRTNATYLLSKGWKGGKQDRSVFATWEISFKTIQQKSSKAAKLLSICGFLNNEDISEELLKRGMNLEPHDLKDAIRTLLSYSLAKRSHNNDSFSIHPLVHSWAKLRLESEPQKKKDIAKEAFEVVVSGVGKSNEGRTEYLIFERRIMPHIDAVTKHMEQYAGVSNINMQSRSRRLGDVYRRHGRQHEALRWYRWALAGFEKALGEDHPDTLATINNMAGVFHYQGQHEKALEWYRRALAGREKALGVDHPDTLTTINNVAGVFDDQGQYEKALEWYGRALAGQENALGVDHPDTLTTINNMAGVFNDQGQYEKALEWYGRALAGQEKALGVDHPNTLNTVNNMALVFR</sequence>
<dbReference type="GO" id="GO:0043531">
    <property type="term" value="F:ADP binding"/>
    <property type="evidence" value="ECO:0007669"/>
    <property type="project" value="InterPro"/>
</dbReference>
<evidence type="ECO:0000256" key="1">
    <source>
        <dbReference type="SAM" id="MobiDB-lite"/>
    </source>
</evidence>
<name>A0A3N4L688_9PEZI</name>
<evidence type="ECO:0000259" key="2">
    <source>
        <dbReference type="Pfam" id="PF00931"/>
    </source>
</evidence>
<dbReference type="SUPFAM" id="SSF48452">
    <property type="entry name" value="TPR-like"/>
    <property type="match status" value="2"/>
</dbReference>
<evidence type="ECO:0000259" key="4">
    <source>
        <dbReference type="Pfam" id="PF25000"/>
    </source>
</evidence>
<dbReference type="SUPFAM" id="SSF52540">
    <property type="entry name" value="P-loop containing nucleoside triphosphate hydrolases"/>
    <property type="match status" value="1"/>
</dbReference>
<dbReference type="InterPro" id="IPR019734">
    <property type="entry name" value="TPR_rpt"/>
</dbReference>
<dbReference type="Pfam" id="PF25000">
    <property type="entry name" value="DUF7779"/>
    <property type="match status" value="1"/>
</dbReference>
<dbReference type="Pfam" id="PF00931">
    <property type="entry name" value="NB-ARC"/>
    <property type="match status" value="1"/>
</dbReference>
<dbReference type="EMBL" id="ML121632">
    <property type="protein sequence ID" value="RPB18407.1"/>
    <property type="molecule type" value="Genomic_DNA"/>
</dbReference>
<dbReference type="InterPro" id="IPR011990">
    <property type="entry name" value="TPR-like_helical_dom_sf"/>
</dbReference>
<dbReference type="Pfam" id="PF14479">
    <property type="entry name" value="HeLo"/>
    <property type="match status" value="1"/>
</dbReference>
<protein>
    <submittedName>
        <fullName evidence="5">Uncharacterized protein</fullName>
    </submittedName>
</protein>
<dbReference type="InterPro" id="IPR002182">
    <property type="entry name" value="NB-ARC"/>
</dbReference>
<dbReference type="STRING" id="1051890.A0A3N4L688"/>
<dbReference type="Gene3D" id="1.25.40.10">
    <property type="entry name" value="Tetratricopeptide repeat domain"/>
    <property type="match status" value="1"/>
</dbReference>
<dbReference type="AlphaFoldDB" id="A0A3N4L688"/>
<dbReference type="Proteomes" id="UP000267821">
    <property type="component" value="Unassembled WGS sequence"/>
</dbReference>
<dbReference type="PANTHER" id="PTHR46082">
    <property type="entry name" value="ATP/GTP-BINDING PROTEIN-RELATED"/>
    <property type="match status" value="1"/>
</dbReference>
<dbReference type="Gene3D" id="1.20.120.1020">
    <property type="entry name" value="Prion-inhibition and propagation, HeLo domain"/>
    <property type="match status" value="1"/>
</dbReference>
<dbReference type="Pfam" id="PF13374">
    <property type="entry name" value="TPR_10"/>
    <property type="match status" value="1"/>
</dbReference>
<organism evidence="5 6">
    <name type="scientific">Terfezia boudieri ATCC MYA-4762</name>
    <dbReference type="NCBI Taxonomy" id="1051890"/>
    <lineage>
        <taxon>Eukaryota</taxon>
        <taxon>Fungi</taxon>
        <taxon>Dikarya</taxon>
        <taxon>Ascomycota</taxon>
        <taxon>Pezizomycotina</taxon>
        <taxon>Pezizomycetes</taxon>
        <taxon>Pezizales</taxon>
        <taxon>Pezizaceae</taxon>
        <taxon>Terfezia</taxon>
    </lineage>
</organism>
<keyword evidence="6" id="KW-1185">Reference proteome</keyword>
<dbReference type="InterPro" id="IPR038305">
    <property type="entry name" value="HeLo_sf"/>
</dbReference>
<evidence type="ECO:0000313" key="5">
    <source>
        <dbReference type="EMBL" id="RPB18407.1"/>
    </source>
</evidence>
<gene>
    <name evidence="5" type="ORF">L211DRAFT_80293</name>
</gene>
<dbReference type="SMART" id="SM00028">
    <property type="entry name" value="TPR"/>
    <property type="match status" value="3"/>
</dbReference>
<dbReference type="Pfam" id="PF13424">
    <property type="entry name" value="TPR_12"/>
    <property type="match status" value="2"/>
</dbReference>
<feature type="domain" description="NB-ARC" evidence="2">
    <location>
        <begin position="253"/>
        <end position="440"/>
    </location>
</feature>
<feature type="domain" description="Prion-inhibition and propagation HeLo" evidence="3">
    <location>
        <begin position="6"/>
        <end position="225"/>
    </location>
</feature>
<dbReference type="Gene3D" id="3.40.50.300">
    <property type="entry name" value="P-loop containing nucleotide triphosphate hydrolases"/>
    <property type="match status" value="1"/>
</dbReference>
<dbReference type="InterPro" id="IPR053137">
    <property type="entry name" value="NLR-like"/>
</dbReference>
<proteinExistence type="predicted"/>